<proteinExistence type="predicted"/>
<evidence type="ECO:0000313" key="4">
    <source>
        <dbReference type="Proteomes" id="UP000655589"/>
    </source>
</evidence>
<evidence type="ECO:0000313" key="3">
    <source>
        <dbReference type="EMBL" id="GGM42546.1"/>
    </source>
</evidence>
<comment type="caution">
    <text evidence="3">The sequence shown here is derived from an EMBL/GenBank/DDBJ whole genome shotgun (WGS) entry which is preliminary data.</text>
</comment>
<dbReference type="GO" id="GO:0046872">
    <property type="term" value="F:metal ion binding"/>
    <property type="evidence" value="ECO:0007669"/>
    <property type="project" value="UniProtKB-KW"/>
</dbReference>
<gene>
    <name evidence="3" type="ORF">GCM10010102_42570</name>
</gene>
<evidence type="ECO:0000259" key="2">
    <source>
        <dbReference type="PROSITE" id="PS51819"/>
    </source>
</evidence>
<dbReference type="RefSeq" id="WP_171104291.1">
    <property type="nucleotide sequence ID" value="NZ_BMPT01000024.1"/>
</dbReference>
<name>A0A8H9GNX2_9MICO</name>
<dbReference type="Gene3D" id="3.10.180.10">
    <property type="entry name" value="2,3-Dihydroxybiphenyl 1,2-Dioxygenase, domain 1"/>
    <property type="match status" value="2"/>
</dbReference>
<sequence length="313" mass="33744">MTDAQPADERVLPSDLAMDAVTLRVGDLETMSGYYTGAFALEPLEERGTGRTVHRVLGRGTTPMLRLAHTPDLPAGDRRQAGLFHTAFLFDDAASLAATVYRAAQDSRGRFTGSADHLVSEAFYFTDPEGNGVELYTDRPREQWVRRGGQILMDTLRLDPNAYLRGHLTEADLAADRTARPRRSGRVGHVHLQVGDVSTARRFYVDALGFEATYTDVPGALFASAGGYHHHVAMNTWNSAGAGPRAAGLGLGEVAVTVPRRDDLDALTARLGAIGLPFADDGRSVTVDDPWGTQVTVSVPGTTVEELLDRLTA</sequence>
<dbReference type="GO" id="GO:0004462">
    <property type="term" value="F:lactoylglutathione lyase activity"/>
    <property type="evidence" value="ECO:0007669"/>
    <property type="project" value="InterPro"/>
</dbReference>
<dbReference type="InterPro" id="IPR029068">
    <property type="entry name" value="Glyas_Bleomycin-R_OHBP_Dase"/>
</dbReference>
<keyword evidence="1" id="KW-0479">Metal-binding</keyword>
<organism evidence="3 4">
    <name type="scientific">Promicromonospora citrea</name>
    <dbReference type="NCBI Taxonomy" id="43677"/>
    <lineage>
        <taxon>Bacteria</taxon>
        <taxon>Bacillati</taxon>
        <taxon>Actinomycetota</taxon>
        <taxon>Actinomycetes</taxon>
        <taxon>Micrococcales</taxon>
        <taxon>Promicromonosporaceae</taxon>
        <taxon>Promicromonospora</taxon>
    </lineage>
</organism>
<dbReference type="Pfam" id="PF00903">
    <property type="entry name" value="Glyoxalase"/>
    <property type="match status" value="2"/>
</dbReference>
<dbReference type="Proteomes" id="UP000655589">
    <property type="component" value="Unassembled WGS sequence"/>
</dbReference>
<protein>
    <submittedName>
        <fullName evidence="3">Glyoxalase</fullName>
    </submittedName>
</protein>
<feature type="domain" description="VOC" evidence="2">
    <location>
        <begin position="17"/>
        <end position="138"/>
    </location>
</feature>
<evidence type="ECO:0000256" key="1">
    <source>
        <dbReference type="ARBA" id="ARBA00022723"/>
    </source>
</evidence>
<keyword evidence="4" id="KW-1185">Reference proteome</keyword>
<dbReference type="EMBL" id="BMPT01000024">
    <property type="protein sequence ID" value="GGM42546.1"/>
    <property type="molecule type" value="Genomic_DNA"/>
</dbReference>
<dbReference type="PANTHER" id="PTHR43279">
    <property type="entry name" value="CATECHOL-2,3-DIOXYGENASE"/>
    <property type="match status" value="1"/>
</dbReference>
<dbReference type="InterPro" id="IPR037523">
    <property type="entry name" value="VOC_core"/>
</dbReference>
<reference evidence="3" key="1">
    <citation type="journal article" date="2014" name="Int. J. Syst. Evol. Microbiol.">
        <title>Complete genome sequence of Corynebacterium casei LMG S-19264T (=DSM 44701T), isolated from a smear-ripened cheese.</title>
        <authorList>
            <consortium name="US DOE Joint Genome Institute (JGI-PGF)"/>
            <person name="Walter F."/>
            <person name="Albersmeier A."/>
            <person name="Kalinowski J."/>
            <person name="Ruckert C."/>
        </authorList>
    </citation>
    <scope>NUCLEOTIDE SEQUENCE</scope>
    <source>
        <strain evidence="3">JCM 3051</strain>
    </source>
</reference>
<dbReference type="PROSITE" id="PS00934">
    <property type="entry name" value="GLYOXALASE_I_1"/>
    <property type="match status" value="1"/>
</dbReference>
<dbReference type="AlphaFoldDB" id="A0A8H9GNX2"/>
<dbReference type="InterPro" id="IPR004360">
    <property type="entry name" value="Glyas_Fos-R_dOase_dom"/>
</dbReference>
<dbReference type="SUPFAM" id="SSF54593">
    <property type="entry name" value="Glyoxalase/Bleomycin resistance protein/Dihydroxybiphenyl dioxygenase"/>
    <property type="match status" value="2"/>
</dbReference>
<dbReference type="InterPro" id="IPR018146">
    <property type="entry name" value="Glyoxalase_1_CS"/>
</dbReference>
<dbReference type="PROSITE" id="PS51819">
    <property type="entry name" value="VOC"/>
    <property type="match status" value="2"/>
</dbReference>
<accession>A0A8H9GNX2</accession>
<dbReference type="PANTHER" id="PTHR43279:SF1">
    <property type="entry name" value="CATECHOL-2,3-DIOXYGENASE"/>
    <property type="match status" value="1"/>
</dbReference>
<feature type="domain" description="VOC" evidence="2">
    <location>
        <begin position="186"/>
        <end position="310"/>
    </location>
</feature>
<reference evidence="3" key="2">
    <citation type="submission" date="2020-09" db="EMBL/GenBank/DDBJ databases">
        <authorList>
            <person name="Sun Q."/>
            <person name="Ohkuma M."/>
        </authorList>
    </citation>
    <scope>NUCLEOTIDE SEQUENCE</scope>
    <source>
        <strain evidence="3">JCM 3051</strain>
    </source>
</reference>